<dbReference type="Gramene" id="TraesCS1B02G030300.1">
    <property type="protein sequence ID" value="TraesCS1B02G030300.1"/>
    <property type="gene ID" value="TraesCS1B02G030300"/>
</dbReference>
<dbReference type="STRING" id="4565.A0A3B5YRK6"/>
<organism evidence="3">
    <name type="scientific">Triticum aestivum</name>
    <name type="common">Wheat</name>
    <dbReference type="NCBI Taxonomy" id="4565"/>
    <lineage>
        <taxon>Eukaryota</taxon>
        <taxon>Viridiplantae</taxon>
        <taxon>Streptophyta</taxon>
        <taxon>Embryophyta</taxon>
        <taxon>Tracheophyta</taxon>
        <taxon>Spermatophyta</taxon>
        <taxon>Magnoliopsida</taxon>
        <taxon>Liliopsida</taxon>
        <taxon>Poales</taxon>
        <taxon>Poaceae</taxon>
        <taxon>BOP clade</taxon>
        <taxon>Pooideae</taxon>
        <taxon>Triticodae</taxon>
        <taxon>Triticeae</taxon>
        <taxon>Triticinae</taxon>
        <taxon>Triticum</taxon>
    </lineage>
</organism>
<dbReference type="InterPro" id="IPR046533">
    <property type="entry name" value="DUF6598"/>
</dbReference>
<proteinExistence type="predicted"/>
<evidence type="ECO:0000256" key="1">
    <source>
        <dbReference type="SAM" id="MobiDB-lite"/>
    </source>
</evidence>
<dbReference type="AlphaFoldDB" id="A0A3B5YRK6"/>
<feature type="compositionally biased region" description="Basic and acidic residues" evidence="1">
    <location>
        <begin position="33"/>
        <end position="56"/>
    </location>
</feature>
<dbReference type="Proteomes" id="UP000019116">
    <property type="component" value="Chromosome 1B"/>
</dbReference>
<evidence type="ECO:0000313" key="3">
    <source>
        <dbReference type="EnsemblPlants" id="TraesCS1B02G030300.1"/>
    </source>
</evidence>
<protein>
    <recommendedName>
        <fullName evidence="2">DUF6598 domain-containing protein</fullName>
    </recommendedName>
</protein>
<reference evidence="3" key="2">
    <citation type="submission" date="2018-10" db="UniProtKB">
        <authorList>
            <consortium name="EnsemblPlants"/>
        </authorList>
    </citation>
    <scope>IDENTIFICATION</scope>
</reference>
<evidence type="ECO:0000313" key="4">
    <source>
        <dbReference type="Proteomes" id="UP000019116"/>
    </source>
</evidence>
<feature type="region of interest" description="Disordered" evidence="1">
    <location>
        <begin position="33"/>
        <end position="59"/>
    </location>
</feature>
<keyword evidence="4" id="KW-1185">Reference proteome</keyword>
<reference evidence="3" key="1">
    <citation type="submission" date="2018-08" db="EMBL/GenBank/DDBJ databases">
        <authorList>
            <person name="Rossello M."/>
        </authorList>
    </citation>
    <scope>NUCLEOTIDE SEQUENCE [LARGE SCALE GENOMIC DNA]</scope>
    <source>
        <strain evidence="3">cv. Chinese Spring</strain>
    </source>
</reference>
<dbReference type="PANTHER" id="PTHR33065:SF108">
    <property type="entry name" value="DUF6598 DOMAIN-CONTAINING PROTEIN"/>
    <property type="match status" value="1"/>
</dbReference>
<name>A0A3B5YRK6_WHEAT</name>
<accession>A0A3B5YRK6</accession>
<feature type="domain" description="DUF6598" evidence="2">
    <location>
        <begin position="119"/>
        <end position="355"/>
    </location>
</feature>
<dbReference type="OrthoDB" id="631772at2759"/>
<evidence type="ECO:0000259" key="2">
    <source>
        <dbReference type="Pfam" id="PF20241"/>
    </source>
</evidence>
<dbReference type="EnsemblPlants" id="TraesCS1B02G030300.1">
    <property type="protein sequence ID" value="TraesCS1B02G030300.1"/>
    <property type="gene ID" value="TraesCS1B02G030300"/>
</dbReference>
<dbReference type="Gramene" id="TraesCS1B03G0060700.1">
    <property type="protein sequence ID" value="TraesCS1B03G0060700.1.CDS"/>
    <property type="gene ID" value="TraesCS1B03G0060700"/>
</dbReference>
<sequence>MACVEEEEDDCFVEPFFYDEASDLAMRARALEMTRREEEEKARQEEEKARKAEERRRRGLDHKRVMASIVEYDPKTKRKVYTRYSFNDFGVFDINEESPIPPMRYTKRYVHGLKLQDTANILSVKIVSSDKGFPINVYGTIIARDSIDHKCMYLFNRTGDNCQPIKSMDENLILTGPGRGLVLLDFIYLEIDLKIKLGEEPLGEQISKGLLMIDGRVLPRDKKVAVAHQMLESWFSIVEVRYATLLNAAESTFEIKLLEGRFYGKIMAGIEGIEPRIVIYNSDEDGVMSCEDRAVITLRRRVMTLRLNGMLTFGFAVPGGGAVATRQWNVEFTPRHRGEDKKDISCGTAKLQVKVFWSMLDYRPYIL</sequence>
<dbReference type="OMA" id="EDDCFVE"/>
<dbReference type="PANTHER" id="PTHR33065">
    <property type="entry name" value="OS07G0486400 PROTEIN"/>
    <property type="match status" value="1"/>
</dbReference>
<dbReference type="Pfam" id="PF20241">
    <property type="entry name" value="DUF6598"/>
    <property type="match status" value="1"/>
</dbReference>